<dbReference type="SMART" id="SM00244">
    <property type="entry name" value="PHB"/>
    <property type="match status" value="1"/>
</dbReference>
<dbReference type="Gene3D" id="3.30.479.30">
    <property type="entry name" value="Band 7 domain"/>
    <property type="match status" value="1"/>
</dbReference>
<keyword evidence="4" id="KW-1185">Reference proteome</keyword>
<dbReference type="InterPro" id="IPR043202">
    <property type="entry name" value="Band-7_stomatin-like"/>
</dbReference>
<dbReference type="FunFam" id="3.30.479.30:FF:000004">
    <property type="entry name" value="Putative membrane protease family, stomatin"/>
    <property type="match status" value="1"/>
</dbReference>
<dbReference type="GO" id="GO:0005886">
    <property type="term" value="C:plasma membrane"/>
    <property type="evidence" value="ECO:0007669"/>
    <property type="project" value="InterPro"/>
</dbReference>
<feature type="domain" description="Band 7" evidence="2">
    <location>
        <begin position="18"/>
        <end position="175"/>
    </location>
</feature>
<dbReference type="PANTHER" id="PTHR10264">
    <property type="entry name" value="BAND 7 PROTEIN-RELATED"/>
    <property type="match status" value="1"/>
</dbReference>
<dbReference type="InterPro" id="IPR001972">
    <property type="entry name" value="Stomatin_HflK_fam"/>
</dbReference>
<evidence type="ECO:0000313" key="4">
    <source>
        <dbReference type="Proteomes" id="UP000000378"/>
    </source>
</evidence>
<dbReference type="AlphaFoldDB" id="D7CJ97"/>
<dbReference type="GO" id="GO:0098552">
    <property type="term" value="C:side of membrane"/>
    <property type="evidence" value="ECO:0007669"/>
    <property type="project" value="UniProtKB-ARBA"/>
</dbReference>
<dbReference type="PANTHER" id="PTHR10264:SF19">
    <property type="entry name" value="AT06885P-RELATED"/>
    <property type="match status" value="1"/>
</dbReference>
<reference evidence="3 4" key="2">
    <citation type="journal article" date="2010" name="Stand. Genomic Sci.">
        <title>Complete genome sequence of Syntrophothermus lipocalidus type strain (TGB-C1).</title>
        <authorList>
            <person name="Djao O.D."/>
            <person name="Zhang X."/>
            <person name="Lucas S."/>
            <person name="Lapidus A."/>
            <person name="Del Rio T.G."/>
            <person name="Nolan M."/>
            <person name="Tice H."/>
            <person name="Cheng J.F."/>
            <person name="Han C."/>
            <person name="Tapia R."/>
            <person name="Goodwin L."/>
            <person name="Pitluck S."/>
            <person name="Liolios K."/>
            <person name="Ivanova N."/>
            <person name="Mavromatis K."/>
            <person name="Mikhailova N."/>
            <person name="Ovchinnikova G."/>
            <person name="Pati A."/>
            <person name="Brambilla E."/>
            <person name="Chen A."/>
            <person name="Palaniappan K."/>
            <person name="Land M."/>
            <person name="Hauser L."/>
            <person name="Chang Y.J."/>
            <person name="Jeffries C.D."/>
            <person name="Rohde M."/>
            <person name="Sikorski J."/>
            <person name="Spring S."/>
            <person name="Goker M."/>
            <person name="Detter J.C."/>
            <person name="Woyke T."/>
            <person name="Bristow J."/>
            <person name="Eisen J.A."/>
            <person name="Markowitz V."/>
            <person name="Hugenholtz P."/>
            <person name="Kyrpides N.C."/>
            <person name="Klenk H.P."/>
        </authorList>
    </citation>
    <scope>NUCLEOTIDE SEQUENCE [LARGE SCALE GENOMIC DNA]</scope>
    <source>
        <strain evidence="4">DSM 12680 / TGB-C1</strain>
    </source>
</reference>
<dbReference type="EMBL" id="CP002048">
    <property type="protein sequence ID" value="ADI00986.1"/>
    <property type="molecule type" value="Genomic_DNA"/>
</dbReference>
<sequence>MVLGLTFSIVLALMILAASLKVVQEYERGVVFRLGRCVGARGPGLIILIPWIEKMRKIDLRVITMDVPTQEVITRDNVTVKVNAVVYFRVVNPVDTAIKVYDFIKATSQLSQTTLRSVLGQSELDELLANREEINHRLQRIIDEGTEPWGIKVSMVEVKDVELPPTMQRAMAAQAEAERERRAKIIHADGEYQAAEKLSEAAKILAQQPTTLQLRYLQTLREIAADNNSTVVFPLPIDLLSPFLETLKAKTEKEPS</sequence>
<dbReference type="eggNOG" id="COG0330">
    <property type="taxonomic scope" value="Bacteria"/>
</dbReference>
<dbReference type="SUPFAM" id="SSF117892">
    <property type="entry name" value="Band 7/SPFH domain"/>
    <property type="match status" value="1"/>
</dbReference>
<protein>
    <submittedName>
        <fullName evidence="3">Band 7 protein</fullName>
    </submittedName>
</protein>
<dbReference type="KEGG" id="slp:Slip_0187"/>
<evidence type="ECO:0000256" key="1">
    <source>
        <dbReference type="ARBA" id="ARBA00008164"/>
    </source>
</evidence>
<dbReference type="RefSeq" id="WP_013174390.1">
    <property type="nucleotide sequence ID" value="NC_014220.1"/>
</dbReference>
<name>D7CJ97_SYNLT</name>
<dbReference type="HOGENOM" id="CLU_024949_3_3_9"/>
<gene>
    <name evidence="3" type="ordered locus">Slip_0187</name>
</gene>
<dbReference type="PRINTS" id="PR00721">
    <property type="entry name" value="STOMATIN"/>
</dbReference>
<accession>D7CJ97</accession>
<proteinExistence type="inferred from homology"/>
<organism evidence="3 4">
    <name type="scientific">Syntrophothermus lipocalidus (strain DSM 12680 / TGB-C1)</name>
    <dbReference type="NCBI Taxonomy" id="643648"/>
    <lineage>
        <taxon>Bacteria</taxon>
        <taxon>Bacillati</taxon>
        <taxon>Bacillota</taxon>
        <taxon>Clostridia</taxon>
        <taxon>Eubacteriales</taxon>
        <taxon>Syntrophomonadaceae</taxon>
        <taxon>Syntrophothermus</taxon>
    </lineage>
</organism>
<dbReference type="InterPro" id="IPR001107">
    <property type="entry name" value="Band_7"/>
</dbReference>
<dbReference type="Pfam" id="PF01145">
    <property type="entry name" value="Band_7"/>
    <property type="match status" value="1"/>
</dbReference>
<dbReference type="Proteomes" id="UP000000378">
    <property type="component" value="Chromosome"/>
</dbReference>
<reference evidence="4" key="1">
    <citation type="journal article" date="2010" name="Stand. Genomic Sci.">
        <title>Complete genome sequence of Syntrophothermus lipocalidus type strain (TGB-C1T).</title>
        <authorList>
            <consortium name="US DOE Joint Genome Institute (JGI-PGF)"/>
            <person name="Djao O."/>
            <person name="Zhang X."/>
            <person name="Lucas S."/>
            <person name="Lapidus A."/>
            <person name="Glavina Del Rio T."/>
            <person name="Nolan M."/>
            <person name="Tice H."/>
            <person name="Cheng J."/>
            <person name="Han C."/>
            <person name="Tapia R."/>
            <person name="Goodwin L."/>
            <person name="Pitluck S."/>
            <person name="Liolios K."/>
            <person name="Ivanova N."/>
            <person name="Mavromatis K."/>
            <person name="Mikhailova N."/>
            <person name="Ovchinnikova G."/>
            <person name="Pati A."/>
            <person name="Brambilla E."/>
            <person name="Chen A."/>
            <person name="Palaniappan K."/>
            <person name="Land M."/>
            <person name="Hauser L."/>
            <person name="Chang Y."/>
            <person name="Jeffries C."/>
            <person name="Rohde M."/>
            <person name="Sikorski J."/>
            <person name="Spring S."/>
            <person name="Goker M."/>
            <person name="Detter J."/>
            <person name="Woyke T."/>
            <person name="Bristow J."/>
            <person name="Eisen J."/>
            <person name="Markowitz V."/>
            <person name="Hugenholtz P."/>
            <person name="Kyrpides N."/>
            <person name="Klenk H."/>
        </authorList>
    </citation>
    <scope>NUCLEOTIDE SEQUENCE [LARGE SCALE GENOMIC DNA]</scope>
    <source>
        <strain evidence="4">DSM 12680 / TGB-C1</strain>
    </source>
</reference>
<comment type="similarity">
    <text evidence="1">Belongs to the band 7/mec-2 family.</text>
</comment>
<evidence type="ECO:0000313" key="3">
    <source>
        <dbReference type="EMBL" id="ADI00986.1"/>
    </source>
</evidence>
<evidence type="ECO:0000259" key="2">
    <source>
        <dbReference type="SMART" id="SM00244"/>
    </source>
</evidence>
<dbReference type="STRING" id="643648.Slip_0187"/>
<dbReference type="CDD" id="cd08826">
    <property type="entry name" value="SPFH_eoslipins_u1"/>
    <property type="match status" value="1"/>
</dbReference>
<dbReference type="Gene3D" id="6.10.250.2090">
    <property type="match status" value="1"/>
</dbReference>
<dbReference type="InterPro" id="IPR036013">
    <property type="entry name" value="Band_7/SPFH_dom_sf"/>
</dbReference>